<accession>A0AC61YY66</accession>
<dbReference type="Proteomes" id="UP001217185">
    <property type="component" value="Chromosome"/>
</dbReference>
<evidence type="ECO:0000313" key="2">
    <source>
        <dbReference type="Proteomes" id="UP001217185"/>
    </source>
</evidence>
<dbReference type="EMBL" id="CP121756">
    <property type="protein sequence ID" value="WGE07646.1"/>
    <property type="molecule type" value="Genomic_DNA"/>
</dbReference>
<proteinExistence type="predicted"/>
<sequence>MNGFSEIELQMIVDELKKGMPLQLQLVSHTSKLIAAYYKEYKKNPYVEPADVVPLAVKSGMNQMGLN</sequence>
<protein>
    <submittedName>
        <fullName evidence="1">Uncharacterized protein</fullName>
    </submittedName>
</protein>
<name>A0AC61YY66_BACIU</name>
<organism evidence="1 2">
    <name type="scientific">Bacillus subtilis</name>
    <dbReference type="NCBI Taxonomy" id="1423"/>
    <lineage>
        <taxon>Bacteria</taxon>
        <taxon>Bacillati</taxon>
        <taxon>Bacillota</taxon>
        <taxon>Bacilli</taxon>
        <taxon>Bacillales</taxon>
        <taxon>Bacillaceae</taxon>
        <taxon>Bacillus</taxon>
    </lineage>
</organism>
<evidence type="ECO:0000313" key="1">
    <source>
        <dbReference type="EMBL" id="WGE07646.1"/>
    </source>
</evidence>
<gene>
    <name evidence="1" type="ORF">P5658_25400</name>
</gene>
<reference evidence="1" key="1">
    <citation type="submission" date="2025-02" db="EMBL/GenBank/DDBJ databases">
        <title>Complete genome sequences of 52 Bacillus and Priestia strains isolated from West-African fermentations and 26 reference strains from the DSMZ collection.</title>
        <authorList>
            <person name="Wiedenbein E.S."/>
            <person name="Canoy T.S."/>
            <person name="Hui Y."/>
            <person name="Parkouda C."/>
            <person name="Dawende C."/>
            <person name="Ametefe E."/>
            <person name="Jespersen L."/>
            <person name="Nielsen D.S."/>
        </authorList>
    </citation>
    <scope>NUCLEOTIDE SEQUENCE</scope>
    <source>
        <strain evidence="1">PRO122</strain>
    </source>
</reference>